<comment type="similarity">
    <text evidence="2 8">Belongs to the ABC-2 integral membrane protein family.</text>
</comment>
<gene>
    <name evidence="10" type="ORF">SVA_3254</name>
</gene>
<evidence type="ECO:0000256" key="7">
    <source>
        <dbReference type="ARBA" id="ARBA00023136"/>
    </source>
</evidence>
<dbReference type="OrthoDB" id="9808686at2"/>
<evidence type="ECO:0000256" key="2">
    <source>
        <dbReference type="ARBA" id="ARBA00007783"/>
    </source>
</evidence>
<feature type="transmembrane region" description="Helical" evidence="8">
    <location>
        <begin position="254"/>
        <end position="278"/>
    </location>
</feature>
<comment type="subcellular location">
    <subcellularLocation>
        <location evidence="8">Cell inner membrane</location>
        <topology evidence="8">Multi-pass membrane protein</topology>
    </subcellularLocation>
    <subcellularLocation>
        <location evidence="1">Cell membrane</location>
        <topology evidence="1">Multi-pass membrane protein</topology>
    </subcellularLocation>
</comment>
<dbReference type="EMBL" id="AP014936">
    <property type="protein sequence ID" value="BAU49802.1"/>
    <property type="molecule type" value="Genomic_DNA"/>
</dbReference>
<evidence type="ECO:0000256" key="4">
    <source>
        <dbReference type="ARBA" id="ARBA00022475"/>
    </source>
</evidence>
<evidence type="ECO:0000256" key="8">
    <source>
        <dbReference type="RuleBase" id="RU361157"/>
    </source>
</evidence>
<dbReference type="PANTHER" id="PTHR30294">
    <property type="entry name" value="MEMBRANE COMPONENT OF ABC TRANSPORTER YHHJ-RELATED"/>
    <property type="match status" value="1"/>
</dbReference>
<keyword evidence="6 8" id="KW-1133">Transmembrane helix</keyword>
<dbReference type="InterPro" id="IPR013525">
    <property type="entry name" value="ABC2_TM"/>
</dbReference>
<dbReference type="InterPro" id="IPR051449">
    <property type="entry name" value="ABC-2_transporter_component"/>
</dbReference>
<dbReference type="GO" id="GO:0043190">
    <property type="term" value="C:ATP-binding cassette (ABC) transporter complex"/>
    <property type="evidence" value="ECO:0007669"/>
    <property type="project" value="InterPro"/>
</dbReference>
<evidence type="ECO:0000259" key="9">
    <source>
        <dbReference type="PROSITE" id="PS51012"/>
    </source>
</evidence>
<dbReference type="PRINTS" id="PR00164">
    <property type="entry name" value="ABC2TRNSPORT"/>
</dbReference>
<keyword evidence="7 8" id="KW-0472">Membrane</keyword>
<reference evidence="10 11" key="1">
    <citation type="submission" date="2015-08" db="EMBL/GenBank/DDBJ databases">
        <title>Complete genome sequence of Sulfurifustis variabilis.</title>
        <authorList>
            <person name="Miura A."/>
            <person name="Kojima H."/>
            <person name="Fukui M."/>
        </authorList>
    </citation>
    <scope>NUCLEOTIDE SEQUENCE [LARGE SCALE GENOMIC DNA]</scope>
    <source>
        <strain evidence="11">skN76</strain>
    </source>
</reference>
<dbReference type="PANTHER" id="PTHR30294:SF29">
    <property type="entry name" value="MULTIDRUG ABC TRANSPORTER PERMEASE YBHS-RELATED"/>
    <property type="match status" value="1"/>
</dbReference>
<keyword evidence="11" id="KW-1185">Reference proteome</keyword>
<dbReference type="InterPro" id="IPR000412">
    <property type="entry name" value="ABC_2_transport"/>
</dbReference>
<feature type="transmembrane region" description="Helical" evidence="8">
    <location>
        <begin position="285"/>
        <end position="306"/>
    </location>
</feature>
<feature type="transmembrane region" description="Helical" evidence="8">
    <location>
        <begin position="342"/>
        <end position="361"/>
    </location>
</feature>
<evidence type="ECO:0000256" key="1">
    <source>
        <dbReference type="ARBA" id="ARBA00004651"/>
    </source>
</evidence>
<name>A0A1C7AF10_9GAMM</name>
<dbReference type="RefSeq" id="WP_096462159.1">
    <property type="nucleotide sequence ID" value="NZ_AP014936.1"/>
</dbReference>
<keyword evidence="4 8" id="KW-1003">Cell membrane</keyword>
<evidence type="ECO:0000256" key="5">
    <source>
        <dbReference type="ARBA" id="ARBA00022692"/>
    </source>
</evidence>
<dbReference type="Gene3D" id="3.40.1710.10">
    <property type="entry name" value="abc type-2 transporter like domain"/>
    <property type="match status" value="1"/>
</dbReference>
<evidence type="ECO:0000313" key="11">
    <source>
        <dbReference type="Proteomes" id="UP000218899"/>
    </source>
</evidence>
<organism evidence="10 11">
    <name type="scientific">Sulfurifustis variabilis</name>
    <dbReference type="NCBI Taxonomy" id="1675686"/>
    <lineage>
        <taxon>Bacteria</taxon>
        <taxon>Pseudomonadati</taxon>
        <taxon>Pseudomonadota</taxon>
        <taxon>Gammaproteobacteria</taxon>
        <taxon>Acidiferrobacterales</taxon>
        <taxon>Acidiferrobacteraceae</taxon>
        <taxon>Sulfurifustis</taxon>
    </lineage>
</organism>
<dbReference type="GO" id="GO:0140359">
    <property type="term" value="F:ABC-type transporter activity"/>
    <property type="evidence" value="ECO:0007669"/>
    <property type="project" value="InterPro"/>
</dbReference>
<feature type="transmembrane region" description="Helical" evidence="8">
    <location>
        <begin position="23"/>
        <end position="43"/>
    </location>
</feature>
<keyword evidence="5 8" id="KW-0812">Transmembrane</keyword>
<feature type="transmembrane region" description="Helical" evidence="8">
    <location>
        <begin position="176"/>
        <end position="199"/>
    </location>
</feature>
<dbReference type="Proteomes" id="UP000218899">
    <property type="component" value="Chromosome"/>
</dbReference>
<protein>
    <recommendedName>
        <fullName evidence="8">Transport permease protein</fullName>
    </recommendedName>
</protein>
<accession>A0A1C7AF10</accession>
<evidence type="ECO:0000256" key="6">
    <source>
        <dbReference type="ARBA" id="ARBA00022989"/>
    </source>
</evidence>
<evidence type="ECO:0000313" key="10">
    <source>
        <dbReference type="EMBL" id="BAU49802.1"/>
    </source>
</evidence>
<dbReference type="PROSITE" id="PS51012">
    <property type="entry name" value="ABC_TM2"/>
    <property type="match status" value="1"/>
</dbReference>
<dbReference type="Pfam" id="PF12698">
    <property type="entry name" value="ABC2_membrane_3"/>
    <property type="match status" value="1"/>
</dbReference>
<keyword evidence="3 8" id="KW-0813">Transport</keyword>
<dbReference type="InterPro" id="IPR047817">
    <property type="entry name" value="ABC2_TM_bact-type"/>
</dbReference>
<dbReference type="KEGG" id="sva:SVA_3254"/>
<evidence type="ECO:0000256" key="3">
    <source>
        <dbReference type="ARBA" id="ARBA00022448"/>
    </source>
</evidence>
<dbReference type="AlphaFoldDB" id="A0A1C7AF10"/>
<proteinExistence type="inferred from homology"/>
<feature type="domain" description="ABC transmembrane type-2" evidence="9">
    <location>
        <begin position="131"/>
        <end position="367"/>
    </location>
</feature>
<sequence>MAARGRGLALARKELIQFLRDRLMLLLILYLYTIEVLMCVYALSFDVRDLPTAVRDLDRSAASRQLVDRFERSGYFRVDHRVAREVELARLLDRGEVLAAIVLPPGFGERLVRGERTAVQLILDGSNANTASVAKGYAERIVLRFALEHRAPHGGRLAVENRPRVWYNSQLTYSHFMVLSMIALAGMMVGVITAAAGIVREKESGTIEQLLVTPARPAELVAAKMAPPLIVGLVALFPSLVIAALVGAPLRGSLLLFVLFSAVFLLSSMGIGILVATITDTLQQALLVSFLVLFPVLFLSGTLVPLESMPRWLQYLAELSPLRHYMESLLGLFLKGVGLDALWPRLAATGLIGALLLTVAIRRLRRRMA</sequence>
<feature type="transmembrane region" description="Helical" evidence="8">
    <location>
        <begin position="229"/>
        <end position="248"/>
    </location>
</feature>